<feature type="transmembrane region" description="Helical" evidence="1">
    <location>
        <begin position="12"/>
        <end position="34"/>
    </location>
</feature>
<keyword evidence="1" id="KW-1133">Transmembrane helix</keyword>
<feature type="transmembrane region" description="Helical" evidence="1">
    <location>
        <begin position="102"/>
        <end position="118"/>
    </location>
</feature>
<dbReference type="InterPro" id="IPR023804">
    <property type="entry name" value="DUF3792_TM"/>
</dbReference>
<organism evidence="2 3">
    <name type="scientific">Candidatus Enterocloster excrementipullorum</name>
    <dbReference type="NCBI Taxonomy" id="2838559"/>
    <lineage>
        <taxon>Bacteria</taxon>
        <taxon>Bacillati</taxon>
        <taxon>Bacillota</taxon>
        <taxon>Clostridia</taxon>
        <taxon>Lachnospirales</taxon>
        <taxon>Lachnospiraceae</taxon>
        <taxon>Enterocloster</taxon>
    </lineage>
</organism>
<protein>
    <submittedName>
        <fullName evidence="2">TIGR04086 family membrane protein</fullName>
    </submittedName>
</protein>
<evidence type="ECO:0000313" key="2">
    <source>
        <dbReference type="EMBL" id="HJC06832.1"/>
    </source>
</evidence>
<dbReference type="Pfam" id="PF12670">
    <property type="entry name" value="DUF3792"/>
    <property type="match status" value="1"/>
</dbReference>
<reference evidence="2" key="2">
    <citation type="submission" date="2021-04" db="EMBL/GenBank/DDBJ databases">
        <authorList>
            <person name="Gilroy R."/>
        </authorList>
    </citation>
    <scope>NUCLEOTIDE SEQUENCE</scope>
    <source>
        <strain evidence="2">CHK180-15479</strain>
    </source>
</reference>
<evidence type="ECO:0000256" key="1">
    <source>
        <dbReference type="SAM" id="Phobius"/>
    </source>
</evidence>
<feature type="transmembrane region" description="Helical" evidence="1">
    <location>
        <begin position="69"/>
        <end position="90"/>
    </location>
</feature>
<dbReference type="NCBIfam" id="TIGR04086">
    <property type="entry name" value="TIGR04086_membr"/>
    <property type="match status" value="1"/>
</dbReference>
<gene>
    <name evidence="2" type="ORF">H9704_11880</name>
</gene>
<keyword evidence="1" id="KW-0472">Membrane</keyword>
<feature type="transmembrane region" description="Helical" evidence="1">
    <location>
        <begin position="40"/>
        <end position="60"/>
    </location>
</feature>
<dbReference type="AlphaFoldDB" id="A0A9D2SIP8"/>
<evidence type="ECO:0000313" key="3">
    <source>
        <dbReference type="Proteomes" id="UP000823910"/>
    </source>
</evidence>
<accession>A0A9D2SIP8</accession>
<dbReference type="Proteomes" id="UP000823910">
    <property type="component" value="Unassembled WGS sequence"/>
</dbReference>
<reference evidence="2" key="1">
    <citation type="journal article" date="2021" name="PeerJ">
        <title>Extensive microbial diversity within the chicken gut microbiome revealed by metagenomics and culture.</title>
        <authorList>
            <person name="Gilroy R."/>
            <person name="Ravi A."/>
            <person name="Getino M."/>
            <person name="Pursley I."/>
            <person name="Horton D.L."/>
            <person name="Alikhan N.F."/>
            <person name="Baker D."/>
            <person name="Gharbi K."/>
            <person name="Hall N."/>
            <person name="Watson M."/>
            <person name="Adriaenssens E.M."/>
            <person name="Foster-Nyarko E."/>
            <person name="Jarju S."/>
            <person name="Secka A."/>
            <person name="Antonio M."/>
            <person name="Oren A."/>
            <person name="Chaudhuri R.R."/>
            <person name="La Ragione R."/>
            <person name="Hildebrand F."/>
            <person name="Pallen M.J."/>
        </authorList>
    </citation>
    <scope>NUCLEOTIDE SEQUENCE</scope>
    <source>
        <strain evidence="2">CHK180-15479</strain>
    </source>
</reference>
<dbReference type="EMBL" id="DWWT01000063">
    <property type="protein sequence ID" value="HJC06832.1"/>
    <property type="molecule type" value="Genomic_DNA"/>
</dbReference>
<keyword evidence="1" id="KW-0812">Transmembrane</keyword>
<proteinExistence type="predicted"/>
<name>A0A9D2SIP8_9FIRM</name>
<comment type="caution">
    <text evidence="2">The sequence shown here is derived from an EMBL/GenBank/DDBJ whole genome shotgun (WGS) entry which is preliminary data.</text>
</comment>
<sequence>MENGIIRPMLRSLLISYLLSGVLLASLAFALFKLHLSEGSVNLMVFAIYLLACLTGGFLAGRKIRQRRFFWGLLSGLFYFLVLFAVSWAMNLGSPIDMERSVTVMGICALGGTLGGMFS</sequence>